<dbReference type="EMBL" id="LJIJ01006259">
    <property type="protein sequence ID" value="ODM87062.1"/>
    <property type="molecule type" value="Genomic_DNA"/>
</dbReference>
<dbReference type="OrthoDB" id="8067290at2759"/>
<sequence length="256" mass="28951">MFNGFHGCERCTTEGHYAGRVVFLDCNSPLRTKESFEKKDTDHHTGVTRKLLYNWVYGKVPNKWRSAKVVEVSKKLIRLKAYIPAEFARKTRSLKDLKHYKATEYRLFLLFTGIVVLKDIISPEEYEMFFLLQCAVYILLSDNASDPEWNGFAKRLLVEFVERCRKIYGKVDCALAAVVEEVVRVVDVLVMSSSVGADDGNAIEEISMSVVADVEVLMNALLYGADCIVFVSSKITCKVNRTVSKTAVTALLYCSQ</sequence>
<dbReference type="AlphaFoldDB" id="A0A1D2M294"/>
<organism evidence="1 2">
    <name type="scientific">Orchesella cincta</name>
    <name type="common">Springtail</name>
    <name type="synonym">Podura cincta</name>
    <dbReference type="NCBI Taxonomy" id="48709"/>
    <lineage>
        <taxon>Eukaryota</taxon>
        <taxon>Metazoa</taxon>
        <taxon>Ecdysozoa</taxon>
        <taxon>Arthropoda</taxon>
        <taxon>Hexapoda</taxon>
        <taxon>Collembola</taxon>
        <taxon>Entomobryomorpha</taxon>
        <taxon>Entomobryoidea</taxon>
        <taxon>Orchesellidae</taxon>
        <taxon>Orchesellinae</taxon>
        <taxon>Orchesella</taxon>
    </lineage>
</organism>
<comment type="caution">
    <text evidence="1">The sequence shown here is derived from an EMBL/GenBank/DDBJ whole genome shotgun (WGS) entry which is preliminary data.</text>
</comment>
<reference evidence="1 2" key="1">
    <citation type="journal article" date="2016" name="Genome Biol. Evol.">
        <title>Gene Family Evolution Reflects Adaptation to Soil Environmental Stressors in the Genome of the Collembolan Orchesella cincta.</title>
        <authorList>
            <person name="Faddeeva-Vakhrusheva A."/>
            <person name="Derks M.F."/>
            <person name="Anvar S.Y."/>
            <person name="Agamennone V."/>
            <person name="Suring W."/>
            <person name="Smit S."/>
            <person name="van Straalen N.M."/>
            <person name="Roelofs D."/>
        </authorList>
    </citation>
    <scope>NUCLEOTIDE SEQUENCE [LARGE SCALE GENOMIC DNA]</scope>
    <source>
        <tissue evidence="1">Mixed pool</tissue>
    </source>
</reference>
<feature type="non-terminal residue" evidence="1">
    <location>
        <position position="256"/>
    </location>
</feature>
<name>A0A1D2M294_ORCCI</name>
<proteinExistence type="predicted"/>
<keyword evidence="2" id="KW-1185">Reference proteome</keyword>
<accession>A0A1D2M294</accession>
<dbReference type="STRING" id="48709.A0A1D2M294"/>
<evidence type="ECO:0000313" key="1">
    <source>
        <dbReference type="EMBL" id="ODM87062.1"/>
    </source>
</evidence>
<gene>
    <name evidence="1" type="ORF">Ocin01_19620</name>
</gene>
<evidence type="ECO:0000313" key="2">
    <source>
        <dbReference type="Proteomes" id="UP000094527"/>
    </source>
</evidence>
<dbReference type="Proteomes" id="UP000094527">
    <property type="component" value="Unassembled WGS sequence"/>
</dbReference>
<dbReference type="PANTHER" id="PTHR33053">
    <property type="entry name" value="PROTEIN, PUTATIVE-RELATED"/>
    <property type="match status" value="1"/>
</dbReference>
<protein>
    <submittedName>
        <fullName evidence="1">Uncharacterized protein</fullName>
    </submittedName>
</protein>